<evidence type="ECO:0000313" key="3">
    <source>
        <dbReference type="EMBL" id="MBW8686007.1"/>
    </source>
</evidence>
<comment type="caution">
    <text evidence="3">The sequence shown here is derived from an EMBL/GenBank/DDBJ whole genome shotgun (WGS) entry which is preliminary data.</text>
</comment>
<accession>A0ABS7GEA8</accession>
<dbReference type="GO" id="GO:0016757">
    <property type="term" value="F:glycosyltransferase activity"/>
    <property type="evidence" value="ECO:0007669"/>
    <property type="project" value="UniProtKB-KW"/>
</dbReference>
<organism evidence="3 4">
    <name type="scientific">Chitinophaga rhizophila</name>
    <dbReference type="NCBI Taxonomy" id="2866212"/>
    <lineage>
        <taxon>Bacteria</taxon>
        <taxon>Pseudomonadati</taxon>
        <taxon>Bacteroidota</taxon>
        <taxon>Chitinophagia</taxon>
        <taxon>Chitinophagales</taxon>
        <taxon>Chitinophagaceae</taxon>
        <taxon>Chitinophaga</taxon>
    </lineage>
</organism>
<dbReference type="Gene3D" id="3.40.50.2000">
    <property type="entry name" value="Glycogen Phosphorylase B"/>
    <property type="match status" value="1"/>
</dbReference>
<gene>
    <name evidence="3" type="ORF">K1Y79_16830</name>
</gene>
<dbReference type="PANTHER" id="PTHR46401:SF2">
    <property type="entry name" value="GLYCOSYLTRANSFERASE WBBK-RELATED"/>
    <property type="match status" value="1"/>
</dbReference>
<proteinExistence type="predicted"/>
<dbReference type="EC" id="2.4.-.-" evidence="3"/>
<dbReference type="InterPro" id="IPR001296">
    <property type="entry name" value="Glyco_trans_1"/>
</dbReference>
<dbReference type="SUPFAM" id="SSF53756">
    <property type="entry name" value="UDP-Glycosyltransferase/glycogen phosphorylase"/>
    <property type="match status" value="1"/>
</dbReference>
<dbReference type="Pfam" id="PF00534">
    <property type="entry name" value="Glycos_transf_1"/>
    <property type="match status" value="1"/>
</dbReference>
<name>A0ABS7GEA8_9BACT</name>
<keyword evidence="4" id="KW-1185">Reference proteome</keyword>
<keyword evidence="3" id="KW-0328">Glycosyltransferase</keyword>
<protein>
    <submittedName>
        <fullName evidence="3">Glycosyltransferase</fullName>
        <ecNumber evidence="3">2.4.-.-</ecNumber>
    </submittedName>
</protein>
<dbReference type="EMBL" id="JAICCF010000003">
    <property type="protein sequence ID" value="MBW8686007.1"/>
    <property type="molecule type" value="Genomic_DNA"/>
</dbReference>
<evidence type="ECO:0000256" key="1">
    <source>
        <dbReference type="ARBA" id="ARBA00022679"/>
    </source>
</evidence>
<sequence length="297" mass="33964">MNVTIIGRNNSGGLEKDKLILTDLLLQNGMSVDFWDLDNTFIPVSEDTDLCIHLEIVNEQYFGRRNILIPNQEWFYREWLQHLDRFDAVFCKSVYAANLFRQHHNNVKYTGFTSLDCYQEGDKLLECFHSSGSSKAKGTSVLVEALREYSYSRFHIVSSLITAAPFDNDHLIFHGTLPEKAYNDCRNRCLVHIYPSMIEGFGHAINEAKACGAVVLTTDYPPMNELTSDFLIPFAKEYVIPGRLGGIVELHPLAIQASLQAVLHREDLQELGRSNRLSFLQNDQLFREQFMHALLTL</sequence>
<keyword evidence="1 3" id="KW-0808">Transferase</keyword>
<dbReference type="RefSeq" id="WP_220251331.1">
    <property type="nucleotide sequence ID" value="NZ_JAICCF010000003.1"/>
</dbReference>
<dbReference type="Proteomes" id="UP000812961">
    <property type="component" value="Unassembled WGS sequence"/>
</dbReference>
<feature type="domain" description="Glycosyl transferase family 1" evidence="2">
    <location>
        <begin position="168"/>
        <end position="229"/>
    </location>
</feature>
<evidence type="ECO:0000259" key="2">
    <source>
        <dbReference type="Pfam" id="PF00534"/>
    </source>
</evidence>
<reference evidence="3 4" key="1">
    <citation type="submission" date="2021-08" db="EMBL/GenBank/DDBJ databases">
        <title>The genome sequence of Chitinophaga sp. B61.</title>
        <authorList>
            <person name="Zhang X."/>
        </authorList>
    </citation>
    <scope>NUCLEOTIDE SEQUENCE [LARGE SCALE GENOMIC DNA]</scope>
    <source>
        <strain evidence="3 4">B61</strain>
    </source>
</reference>
<evidence type="ECO:0000313" key="4">
    <source>
        <dbReference type="Proteomes" id="UP000812961"/>
    </source>
</evidence>
<dbReference type="PANTHER" id="PTHR46401">
    <property type="entry name" value="GLYCOSYLTRANSFERASE WBBK-RELATED"/>
    <property type="match status" value="1"/>
</dbReference>